<dbReference type="GO" id="GO:0015628">
    <property type="term" value="P:protein secretion by the type II secretion system"/>
    <property type="evidence" value="ECO:0007669"/>
    <property type="project" value="InterPro"/>
</dbReference>
<dbReference type="PRINTS" id="PR00813">
    <property type="entry name" value="BCTERIALGSPG"/>
</dbReference>
<reference evidence="3 4" key="1">
    <citation type="submission" date="2019-08" db="EMBL/GenBank/DDBJ databases">
        <title>Selenomonas sp. mPRGC5 and Selenomonas sp. mPRGC8 isolated from ruminal fluid of dairy goat (Capra hircus).</title>
        <authorList>
            <person name="Poothong S."/>
            <person name="Nuengjamnong C."/>
            <person name="Tanasupawat S."/>
        </authorList>
    </citation>
    <scope>NUCLEOTIDE SEQUENCE [LARGE SCALE GENOMIC DNA]</scope>
    <source>
        <strain evidence="4">mPRGC8</strain>
    </source>
</reference>
<name>A0A5D6WMI0_9FIRM</name>
<evidence type="ECO:0000313" key="3">
    <source>
        <dbReference type="EMBL" id="TYZ27624.1"/>
    </source>
</evidence>
<gene>
    <name evidence="3" type="ORF">FZ041_10875</name>
</gene>
<keyword evidence="1" id="KW-0488">Methylation</keyword>
<proteinExistence type="predicted"/>
<dbReference type="Gene3D" id="3.30.700.10">
    <property type="entry name" value="Glycoprotein, Type 4 Pilin"/>
    <property type="match status" value="1"/>
</dbReference>
<organism evidence="3 4">
    <name type="scientific">Selenomonas caprae</name>
    <dbReference type="NCBI Taxonomy" id="2606905"/>
    <lineage>
        <taxon>Bacteria</taxon>
        <taxon>Bacillati</taxon>
        <taxon>Bacillota</taxon>
        <taxon>Negativicutes</taxon>
        <taxon>Selenomonadales</taxon>
        <taxon>Selenomonadaceae</taxon>
        <taxon>Selenomonas</taxon>
    </lineage>
</organism>
<dbReference type="Pfam" id="PF07963">
    <property type="entry name" value="N_methyl"/>
    <property type="match status" value="1"/>
</dbReference>
<protein>
    <submittedName>
        <fullName evidence="3">Type II secretion system protein</fullName>
    </submittedName>
</protein>
<dbReference type="SUPFAM" id="SSF54523">
    <property type="entry name" value="Pili subunits"/>
    <property type="match status" value="1"/>
</dbReference>
<evidence type="ECO:0000313" key="4">
    <source>
        <dbReference type="Proteomes" id="UP000322783"/>
    </source>
</evidence>
<comment type="caution">
    <text evidence="3">The sequence shown here is derived from an EMBL/GenBank/DDBJ whole genome shotgun (WGS) entry which is preliminary data.</text>
</comment>
<dbReference type="Proteomes" id="UP000322783">
    <property type="component" value="Unassembled WGS sequence"/>
</dbReference>
<keyword evidence="2" id="KW-0812">Transmembrane</keyword>
<dbReference type="InterPro" id="IPR012902">
    <property type="entry name" value="N_methyl_site"/>
</dbReference>
<evidence type="ECO:0000256" key="2">
    <source>
        <dbReference type="SAM" id="Phobius"/>
    </source>
</evidence>
<keyword evidence="4" id="KW-1185">Reference proteome</keyword>
<keyword evidence="2" id="KW-1133">Transmembrane helix</keyword>
<dbReference type="InterPro" id="IPR045584">
    <property type="entry name" value="Pilin-like"/>
</dbReference>
<dbReference type="AlphaFoldDB" id="A0A5D6WMI0"/>
<sequence length="145" mass="15513">MLKGESRMNTSREAGFSLLGVLIAVMIIGVVATIAVPKFHSMIVMANTSKIQADLSTLDAAVAVYEAQEGRVPTEISQLKDYVNDIDKLKPPVGDCFLKDANGKAVRHTIKDTAYKLVATEGISLGAMSTRRAACDDHLSGDFGK</sequence>
<evidence type="ECO:0000256" key="1">
    <source>
        <dbReference type="ARBA" id="ARBA00022481"/>
    </source>
</evidence>
<feature type="transmembrane region" description="Helical" evidence="2">
    <location>
        <begin position="16"/>
        <end position="36"/>
    </location>
</feature>
<accession>A0A5D6WMI0</accession>
<dbReference type="EMBL" id="VTOZ01000024">
    <property type="protein sequence ID" value="TYZ27624.1"/>
    <property type="molecule type" value="Genomic_DNA"/>
</dbReference>
<keyword evidence="2" id="KW-0472">Membrane</keyword>
<dbReference type="GO" id="GO:0015627">
    <property type="term" value="C:type II protein secretion system complex"/>
    <property type="evidence" value="ECO:0007669"/>
    <property type="project" value="InterPro"/>
</dbReference>
<dbReference type="InterPro" id="IPR000983">
    <property type="entry name" value="Bac_GSPG_pilin"/>
</dbReference>